<dbReference type="GO" id="GO:0016846">
    <property type="term" value="F:carbon-sulfur lyase activity"/>
    <property type="evidence" value="ECO:0007669"/>
    <property type="project" value="InterPro"/>
</dbReference>
<feature type="domain" description="CENP-V/GFA" evidence="4">
    <location>
        <begin position="12"/>
        <end position="128"/>
    </location>
</feature>
<dbReference type="Gene3D" id="2.170.150.70">
    <property type="match status" value="2"/>
</dbReference>
<dbReference type="RefSeq" id="XP_031868479.1">
    <property type="nucleotide sequence ID" value="XM_032015058.1"/>
</dbReference>
<dbReference type="AlphaFoldDB" id="A0A370TJX5"/>
<accession>A0A370TJX5</accession>
<dbReference type="InterPro" id="IPR006913">
    <property type="entry name" value="CENP-V/GFA"/>
</dbReference>
<dbReference type="PANTHER" id="PTHR28620">
    <property type="entry name" value="CENTROMERE PROTEIN V"/>
    <property type="match status" value="1"/>
</dbReference>
<dbReference type="PROSITE" id="PS51891">
    <property type="entry name" value="CENP_V_GFA"/>
    <property type="match status" value="2"/>
</dbReference>
<evidence type="ECO:0000313" key="5">
    <source>
        <dbReference type="EMBL" id="RDL35823.1"/>
    </source>
</evidence>
<dbReference type="STRING" id="2656787.A0A370TJX5"/>
<evidence type="ECO:0000256" key="2">
    <source>
        <dbReference type="ARBA" id="ARBA00022723"/>
    </source>
</evidence>
<dbReference type="InterPro" id="IPR052355">
    <property type="entry name" value="CENP-V-like"/>
</dbReference>
<dbReference type="GO" id="GO:0046872">
    <property type="term" value="F:metal ion binding"/>
    <property type="evidence" value="ECO:0007669"/>
    <property type="project" value="UniProtKB-KW"/>
</dbReference>
<keyword evidence="6" id="KW-1185">Reference proteome</keyword>
<dbReference type="Pfam" id="PF04828">
    <property type="entry name" value="GFA"/>
    <property type="match status" value="2"/>
</dbReference>
<dbReference type="InterPro" id="IPR011057">
    <property type="entry name" value="Mss4-like_sf"/>
</dbReference>
<dbReference type="Proteomes" id="UP000254866">
    <property type="component" value="Unassembled WGS sequence"/>
</dbReference>
<reference evidence="5 6" key="1">
    <citation type="journal article" date="2018" name="IMA Fungus">
        <title>IMA Genome-F 9: Draft genome sequence of Annulohypoxylon stygium, Aspergillus mulundensis, Berkeleyomyces basicola (syn. Thielaviopsis basicola), Ceratocystis smalleyi, two Cercospora beticola strains, Coleophoma cylindrospora, Fusarium fracticaudum, Phialophora cf. hyalina, and Morchella septimelata.</title>
        <authorList>
            <person name="Wingfield B.D."/>
            <person name="Bills G.F."/>
            <person name="Dong Y."/>
            <person name="Huang W."/>
            <person name="Nel W.J."/>
            <person name="Swalarsk-Parry B.S."/>
            <person name="Vaghefi N."/>
            <person name="Wilken P.M."/>
            <person name="An Z."/>
            <person name="de Beer Z.W."/>
            <person name="De Vos L."/>
            <person name="Chen L."/>
            <person name="Duong T.A."/>
            <person name="Gao Y."/>
            <person name="Hammerbacher A."/>
            <person name="Kikkert J.R."/>
            <person name="Li Y."/>
            <person name="Li H."/>
            <person name="Li K."/>
            <person name="Li Q."/>
            <person name="Liu X."/>
            <person name="Ma X."/>
            <person name="Naidoo K."/>
            <person name="Pethybridge S.J."/>
            <person name="Sun J."/>
            <person name="Steenkamp E.T."/>
            <person name="van der Nest M.A."/>
            <person name="van Wyk S."/>
            <person name="Wingfield M.J."/>
            <person name="Xiong C."/>
            <person name="Yue Q."/>
            <person name="Zhang X."/>
        </authorList>
    </citation>
    <scope>NUCLEOTIDE SEQUENCE [LARGE SCALE GENOMIC DNA]</scope>
    <source>
        <strain evidence="5 6">BP 5553</strain>
    </source>
</reference>
<keyword evidence="2" id="KW-0479">Metal-binding</keyword>
<keyword evidence="3" id="KW-0862">Zinc</keyword>
<dbReference type="SUPFAM" id="SSF51316">
    <property type="entry name" value="Mss4-like"/>
    <property type="match status" value="2"/>
</dbReference>
<protein>
    <recommendedName>
        <fullName evidence="4">CENP-V/GFA domain-containing protein</fullName>
    </recommendedName>
</protein>
<dbReference type="GeneID" id="43599284"/>
<evidence type="ECO:0000256" key="1">
    <source>
        <dbReference type="ARBA" id="ARBA00005495"/>
    </source>
</evidence>
<feature type="domain" description="CENP-V/GFA" evidence="4">
    <location>
        <begin position="151"/>
        <end position="266"/>
    </location>
</feature>
<evidence type="ECO:0000259" key="4">
    <source>
        <dbReference type="PROSITE" id="PS51891"/>
    </source>
</evidence>
<organism evidence="5 6">
    <name type="scientific">Venustampulla echinocandica</name>
    <dbReference type="NCBI Taxonomy" id="2656787"/>
    <lineage>
        <taxon>Eukaryota</taxon>
        <taxon>Fungi</taxon>
        <taxon>Dikarya</taxon>
        <taxon>Ascomycota</taxon>
        <taxon>Pezizomycotina</taxon>
        <taxon>Leotiomycetes</taxon>
        <taxon>Helotiales</taxon>
        <taxon>Pleuroascaceae</taxon>
        <taxon>Venustampulla</taxon>
    </lineage>
</organism>
<dbReference type="OrthoDB" id="2993351at2759"/>
<name>A0A370TJX5_9HELO</name>
<evidence type="ECO:0000313" key="6">
    <source>
        <dbReference type="Proteomes" id="UP000254866"/>
    </source>
</evidence>
<proteinExistence type="inferred from homology"/>
<gene>
    <name evidence="5" type="ORF">BP5553_06435</name>
</gene>
<sequence length="305" mass="33600">MADTAPQDNQTYHGNCHCGAVKFTLTLPTITMINECNCSICFRKNYAWIFPPVGGLVFQEGRGREKMKGYEFGGKSMVHEFCPTCGTGIMGKRHNAPAGMDIAVNVRAINDLDIWSLKVNTFDGAAIEPAYVTHPYTGPEPEAVVENGKLYTGSCHCGGTTMAFKSRGAFSEGKEKVHECNCSICNRDGTSLAYPPASHVAVSTSPSAPLTHYRFGRHYQEHRFCSVCGVPVCTRKLPDVSLEEFSLHPNPIVKEMTPEQLKAIYEKMQNMLPINVRCLDGVEWGSFEVAKGDYKDSPPEYEVPA</sequence>
<dbReference type="PANTHER" id="PTHR28620:SF1">
    <property type="entry name" value="CENP-V_GFA DOMAIN-CONTAINING PROTEIN"/>
    <property type="match status" value="1"/>
</dbReference>
<dbReference type="EMBL" id="NPIC01000005">
    <property type="protein sequence ID" value="RDL35823.1"/>
    <property type="molecule type" value="Genomic_DNA"/>
</dbReference>
<comment type="similarity">
    <text evidence="1">Belongs to the Gfa family.</text>
</comment>
<evidence type="ECO:0000256" key="3">
    <source>
        <dbReference type="ARBA" id="ARBA00022833"/>
    </source>
</evidence>
<comment type="caution">
    <text evidence="5">The sequence shown here is derived from an EMBL/GenBank/DDBJ whole genome shotgun (WGS) entry which is preliminary data.</text>
</comment>